<protein>
    <recommendedName>
        <fullName evidence="6">Acyltransferase</fullName>
    </recommendedName>
</protein>
<feature type="domain" description="SGNH" evidence="3">
    <location>
        <begin position="442"/>
        <end position="665"/>
    </location>
</feature>
<gene>
    <name evidence="4" type="ORF">CAY35_04575</name>
</gene>
<evidence type="ECO:0000259" key="2">
    <source>
        <dbReference type="Pfam" id="PF01757"/>
    </source>
</evidence>
<organism evidence="4 5">
    <name type="scientific">Pseudoglutamicibacter cumminsii</name>
    <dbReference type="NCBI Taxonomy" id="156979"/>
    <lineage>
        <taxon>Bacteria</taxon>
        <taxon>Bacillati</taxon>
        <taxon>Actinomycetota</taxon>
        <taxon>Actinomycetes</taxon>
        <taxon>Micrococcales</taxon>
        <taxon>Micrococcaceae</taxon>
        <taxon>Pseudoglutamicibacter</taxon>
    </lineage>
</organism>
<sequence>MFFVISGFLITSKLLRDAETHGKINLGEFWAARIRRIMPAATVTAVAIIIATFIWWPLEQWRQMSREGIASLLSVVNWVLAFDSVDYLAEDNAPTAFQHYWSLSVEEQFYVVWPLLVVLAIWLARRTKLSLRAYATILFSAVIVSSLVWAEYLVRWSDPSAYFVTTTRVWELALGGLIAALAPYILKDGVGRRARVSGGITWRSLLALAGLAAMCWSIFAYTQETPFPGVTALVSVVGAAAVIIAGRTSGPLSLNWLVDWAPVQWIGKISFSLYLWHWPVFLAFGHIVGHKPYWWQAIILVLISLVFAHLSWRFVEEPVRQWKRLKVSPAPAWIAGAVATLVAVAVAFAPTMRVDAITKEQKELAAELLRGEKAEFGAGAWDPLVTKAEGDTLDAGDPDSPGGRLVTDEERVDELPTALTYGSVITPTPAEAEDDSRSDKECFAANRKTSTPRCVKGKEDGKKTIAVVGDSHARMLVGPLEDLAKDFDWRIITYTKASCPMSLEPRELAKSNERCVEPNKRSIEQLLEDKPDVIITKNYSASTFHGDAVDGFERAFKELQKSGAQLVVVRDTPIPSQDDGVPLPRTCVSENMDSPEECDFSVDQGLLDDPAVEAAKRLDDVYFVDLTDYFCTKDTCPVVVGNTLIYRDGNHVGETYMKTLAPILERRLPEELF</sequence>
<proteinExistence type="predicted"/>
<reference evidence="4 5" key="1">
    <citation type="submission" date="2018-05" db="EMBL/GenBank/DDBJ databases">
        <title>Draft Genome Sequence of Arthrobacter cumminsii IME1328, Isolated from a Patient Who Suffered from Foot Ulcers in China.</title>
        <authorList>
            <person name="Li M."/>
            <person name="Jiang Z."/>
            <person name="Sun Q."/>
            <person name="Tong Y."/>
        </authorList>
    </citation>
    <scope>NUCLEOTIDE SEQUENCE [LARGE SCALE GENOMIC DNA]</scope>
    <source>
        <strain evidence="4 5">IME1328</strain>
    </source>
</reference>
<evidence type="ECO:0000259" key="3">
    <source>
        <dbReference type="Pfam" id="PF19040"/>
    </source>
</evidence>
<dbReference type="InterPro" id="IPR050879">
    <property type="entry name" value="Acyltransferase_3"/>
</dbReference>
<feature type="transmembrane region" description="Helical" evidence="1">
    <location>
        <begin position="70"/>
        <end position="88"/>
    </location>
</feature>
<dbReference type="InterPro" id="IPR043968">
    <property type="entry name" value="SGNH"/>
</dbReference>
<comment type="caution">
    <text evidence="4">The sequence shown here is derived from an EMBL/GenBank/DDBJ whole genome shotgun (WGS) entry which is preliminary data.</text>
</comment>
<evidence type="ECO:0000313" key="5">
    <source>
        <dbReference type="Proteomes" id="UP000245514"/>
    </source>
</evidence>
<feature type="transmembrane region" description="Helical" evidence="1">
    <location>
        <begin position="40"/>
        <end position="58"/>
    </location>
</feature>
<keyword evidence="5" id="KW-1185">Reference proteome</keyword>
<dbReference type="InterPro" id="IPR002656">
    <property type="entry name" value="Acyl_transf_3_dom"/>
</dbReference>
<dbReference type="PANTHER" id="PTHR23028:SF53">
    <property type="entry name" value="ACYL_TRANSF_3 DOMAIN-CONTAINING PROTEIN"/>
    <property type="match status" value="1"/>
</dbReference>
<feature type="transmembrane region" description="Helical" evidence="1">
    <location>
        <begin position="265"/>
        <end position="287"/>
    </location>
</feature>
<dbReference type="Pfam" id="PF01757">
    <property type="entry name" value="Acyl_transf_3"/>
    <property type="match status" value="1"/>
</dbReference>
<accession>A0ABX5L5E9</accession>
<dbReference type="Proteomes" id="UP000245514">
    <property type="component" value="Unassembled WGS sequence"/>
</dbReference>
<feature type="transmembrane region" description="Helical" evidence="1">
    <location>
        <begin position="198"/>
        <end position="221"/>
    </location>
</feature>
<dbReference type="EMBL" id="QFWG01000004">
    <property type="protein sequence ID" value="PWI27996.1"/>
    <property type="molecule type" value="Genomic_DNA"/>
</dbReference>
<evidence type="ECO:0008006" key="6">
    <source>
        <dbReference type="Google" id="ProtNLM"/>
    </source>
</evidence>
<evidence type="ECO:0000313" key="4">
    <source>
        <dbReference type="EMBL" id="PWI27996.1"/>
    </source>
</evidence>
<name>A0ABX5L5E9_9MICC</name>
<dbReference type="SUPFAM" id="SSF52266">
    <property type="entry name" value="SGNH hydrolase"/>
    <property type="match status" value="1"/>
</dbReference>
<keyword evidence="1" id="KW-0812">Transmembrane</keyword>
<dbReference type="Pfam" id="PF19040">
    <property type="entry name" value="SGNH"/>
    <property type="match status" value="1"/>
</dbReference>
<keyword evidence="1" id="KW-1133">Transmembrane helix</keyword>
<feature type="transmembrane region" description="Helical" evidence="1">
    <location>
        <begin position="169"/>
        <end position="186"/>
    </location>
</feature>
<feature type="transmembrane region" description="Helical" evidence="1">
    <location>
        <begin position="332"/>
        <end position="352"/>
    </location>
</feature>
<evidence type="ECO:0000256" key="1">
    <source>
        <dbReference type="SAM" id="Phobius"/>
    </source>
</evidence>
<feature type="domain" description="Acyltransferase 3" evidence="2">
    <location>
        <begin position="1"/>
        <end position="308"/>
    </location>
</feature>
<dbReference type="PANTHER" id="PTHR23028">
    <property type="entry name" value="ACETYLTRANSFERASE"/>
    <property type="match status" value="1"/>
</dbReference>
<feature type="transmembrane region" description="Helical" evidence="1">
    <location>
        <begin position="293"/>
        <end position="312"/>
    </location>
</feature>
<keyword evidence="1" id="KW-0472">Membrane</keyword>
<feature type="transmembrane region" description="Helical" evidence="1">
    <location>
        <begin position="131"/>
        <end position="149"/>
    </location>
</feature>
<feature type="transmembrane region" description="Helical" evidence="1">
    <location>
        <begin position="108"/>
        <end position="124"/>
    </location>
</feature>